<accession>A0A383EG52</accession>
<reference evidence="1" key="1">
    <citation type="submission" date="2018-05" db="EMBL/GenBank/DDBJ databases">
        <authorList>
            <person name="Lanie J.A."/>
            <person name="Ng W.-L."/>
            <person name="Kazmierczak K.M."/>
            <person name="Andrzejewski T.M."/>
            <person name="Davidsen T.M."/>
            <person name="Wayne K.J."/>
            <person name="Tettelin H."/>
            <person name="Glass J.I."/>
            <person name="Rusch D."/>
            <person name="Podicherti R."/>
            <person name="Tsui H.-C.T."/>
            <person name="Winkler M.E."/>
        </authorList>
    </citation>
    <scope>NUCLEOTIDE SEQUENCE</scope>
</reference>
<dbReference type="AlphaFoldDB" id="A0A383EG52"/>
<dbReference type="EMBL" id="UINC01225310">
    <property type="protein sequence ID" value="SVE55320.1"/>
    <property type="molecule type" value="Genomic_DNA"/>
</dbReference>
<sequence length="193" mass="22389">KTFLASDQSRGTMDALAELALQDVDQNGLFVFHILRAYHFQELKKDTWVFTKCLLDQLAGDELQDAHVPEDQNPEEIWKAMIKWGDLPLFAAIERLWKGDYVRIRGYQRELSYWVSQVTMVEKEKIKPNPNHWLTDHDSKKFISCAERIVMNEKTQKEKATELVTLEAVRSLSKNANEQQIGILGTRLNQLLS</sequence>
<protein>
    <submittedName>
        <fullName evidence="1">Uncharacterized protein</fullName>
    </submittedName>
</protein>
<gene>
    <name evidence="1" type="ORF">METZ01_LOCUS508174</name>
</gene>
<feature type="non-terminal residue" evidence="1">
    <location>
        <position position="1"/>
    </location>
</feature>
<evidence type="ECO:0000313" key="1">
    <source>
        <dbReference type="EMBL" id="SVE55320.1"/>
    </source>
</evidence>
<organism evidence="1">
    <name type="scientific">marine metagenome</name>
    <dbReference type="NCBI Taxonomy" id="408172"/>
    <lineage>
        <taxon>unclassified sequences</taxon>
        <taxon>metagenomes</taxon>
        <taxon>ecological metagenomes</taxon>
    </lineage>
</organism>
<name>A0A383EG52_9ZZZZ</name>
<proteinExistence type="predicted"/>